<dbReference type="OrthoDB" id="5396104at2759"/>
<feature type="compositionally biased region" description="Acidic residues" evidence="1">
    <location>
        <begin position="191"/>
        <end position="201"/>
    </location>
</feature>
<protein>
    <submittedName>
        <fullName evidence="2">Uncharacterized protein</fullName>
    </submittedName>
</protein>
<evidence type="ECO:0000256" key="1">
    <source>
        <dbReference type="SAM" id="MobiDB-lite"/>
    </source>
</evidence>
<dbReference type="STRING" id="576137.A0A1L7WL86"/>
<sequence>MPTRPWRIPLPPTRLNNTSESPLSPASPLSPTPPISPQSTSPRSPNTQLTPPLRLHLRTIIPSPPLPKEYLKTAPPAPYPWIWRCHLCCSIYRLGVTRHCLEDGHLFCSLPSPPPSPSTTSAEEFFSSLSSDEGKSGAEIIAKLQAQKAKKKRSSRRGKKCHNERKAEREWEKQMREMREWEERWARENALEDDEDDDEVGEHERPESRLEIRDEDEDEEFVDAIDCEEEKKLPAELELAPVNGDMVAGMENLGPLGTDCDGLGEQIVQAEYCTKRRKSYDAAMGVDIPPNSPLKTCSFGFEDPMTGCNVWSSAGPCPCAGKAEDEGYLTDKDGDIQMKEGSVVEDILLRTIEGDVTEEAFAHGNDDEDVFEEVI</sequence>
<feature type="region of interest" description="Disordered" evidence="1">
    <location>
        <begin position="145"/>
        <end position="173"/>
    </location>
</feature>
<organism evidence="2 3">
    <name type="scientific">Phialocephala subalpina</name>
    <dbReference type="NCBI Taxonomy" id="576137"/>
    <lineage>
        <taxon>Eukaryota</taxon>
        <taxon>Fungi</taxon>
        <taxon>Dikarya</taxon>
        <taxon>Ascomycota</taxon>
        <taxon>Pezizomycotina</taxon>
        <taxon>Leotiomycetes</taxon>
        <taxon>Helotiales</taxon>
        <taxon>Mollisiaceae</taxon>
        <taxon>Phialocephala</taxon>
        <taxon>Phialocephala fortinii species complex</taxon>
    </lineage>
</organism>
<feature type="compositionally biased region" description="Low complexity" evidence="1">
    <location>
        <begin position="18"/>
        <end position="27"/>
    </location>
</feature>
<feature type="region of interest" description="Disordered" evidence="1">
    <location>
        <begin position="1"/>
        <end position="53"/>
    </location>
</feature>
<accession>A0A1L7WL86</accession>
<evidence type="ECO:0000313" key="3">
    <source>
        <dbReference type="Proteomes" id="UP000184330"/>
    </source>
</evidence>
<feature type="compositionally biased region" description="Basic and acidic residues" evidence="1">
    <location>
        <begin position="202"/>
        <end position="212"/>
    </location>
</feature>
<evidence type="ECO:0000313" key="2">
    <source>
        <dbReference type="EMBL" id="CZR53537.1"/>
    </source>
</evidence>
<name>A0A1L7WL86_9HELO</name>
<dbReference type="Proteomes" id="UP000184330">
    <property type="component" value="Unassembled WGS sequence"/>
</dbReference>
<feature type="compositionally biased region" description="Basic and acidic residues" evidence="1">
    <location>
        <begin position="164"/>
        <end position="173"/>
    </location>
</feature>
<feature type="region of interest" description="Disordered" evidence="1">
    <location>
        <begin position="189"/>
        <end position="218"/>
    </location>
</feature>
<dbReference type="EMBL" id="FJOG01000004">
    <property type="protein sequence ID" value="CZR53537.1"/>
    <property type="molecule type" value="Genomic_DNA"/>
</dbReference>
<gene>
    <name evidence="2" type="ORF">PAC_03416</name>
</gene>
<dbReference type="AlphaFoldDB" id="A0A1L7WL86"/>
<reference evidence="2 3" key="1">
    <citation type="submission" date="2016-03" db="EMBL/GenBank/DDBJ databases">
        <authorList>
            <person name="Ploux O."/>
        </authorList>
    </citation>
    <scope>NUCLEOTIDE SEQUENCE [LARGE SCALE GENOMIC DNA]</scope>
    <source>
        <strain evidence="2 3">UAMH 11012</strain>
    </source>
</reference>
<feature type="compositionally biased region" description="Basic residues" evidence="1">
    <location>
        <begin position="148"/>
        <end position="163"/>
    </location>
</feature>
<keyword evidence="3" id="KW-1185">Reference proteome</keyword>
<proteinExistence type="predicted"/>